<evidence type="ECO:0000256" key="3">
    <source>
        <dbReference type="ARBA" id="ARBA00022980"/>
    </source>
</evidence>
<dbReference type="InterPro" id="IPR011035">
    <property type="entry name" value="Ribosomal_bL25/Gln-tRNA_synth"/>
</dbReference>
<dbReference type="Pfam" id="PF01386">
    <property type="entry name" value="Ribosomal_L25p"/>
    <property type="match status" value="1"/>
</dbReference>
<dbReference type="Gene3D" id="2.170.120.20">
    <property type="entry name" value="Ribosomal protein L25, beta domain"/>
    <property type="match status" value="1"/>
</dbReference>
<evidence type="ECO:0000313" key="8">
    <source>
        <dbReference type="EMBL" id="OEF97534.1"/>
    </source>
</evidence>
<dbReference type="EMBL" id="MIJE01000011">
    <property type="protein sequence ID" value="OEF97534.1"/>
    <property type="molecule type" value="Genomic_DNA"/>
</dbReference>
<dbReference type="InterPro" id="IPR037121">
    <property type="entry name" value="Ribosomal_bL25_C"/>
</dbReference>
<evidence type="ECO:0000256" key="4">
    <source>
        <dbReference type="ARBA" id="ARBA00023274"/>
    </source>
</evidence>
<dbReference type="NCBIfam" id="TIGR00731">
    <property type="entry name" value="bL25_bact_ctc"/>
    <property type="match status" value="1"/>
</dbReference>
<feature type="domain" description="Large ribosomal subunit protein bL25 L25" evidence="6">
    <location>
        <begin position="11"/>
        <end position="92"/>
    </location>
</feature>
<gene>
    <name evidence="8" type="ORF">BHF68_04830</name>
</gene>
<evidence type="ECO:0000256" key="1">
    <source>
        <dbReference type="ARBA" id="ARBA00022730"/>
    </source>
</evidence>
<dbReference type="Proteomes" id="UP000094296">
    <property type="component" value="Unassembled WGS sequence"/>
</dbReference>
<organism evidence="8 9">
    <name type="scientific">Desulfuribacillus alkaliarsenatis</name>
    <dbReference type="NCBI Taxonomy" id="766136"/>
    <lineage>
        <taxon>Bacteria</taxon>
        <taxon>Bacillati</taxon>
        <taxon>Bacillota</taxon>
        <taxon>Desulfuribacillia</taxon>
        <taxon>Desulfuribacillales</taxon>
        <taxon>Desulfuribacillaceae</taxon>
        <taxon>Desulfuribacillus</taxon>
    </lineage>
</organism>
<evidence type="ECO:0000256" key="2">
    <source>
        <dbReference type="ARBA" id="ARBA00022884"/>
    </source>
</evidence>
<dbReference type="STRING" id="766136.BHF68_04830"/>
<comment type="caution">
    <text evidence="8">The sequence shown here is derived from an EMBL/GenBank/DDBJ whole genome shotgun (WGS) entry which is preliminary data.</text>
</comment>
<dbReference type="GO" id="GO:0003735">
    <property type="term" value="F:structural constituent of ribosome"/>
    <property type="evidence" value="ECO:0007669"/>
    <property type="project" value="InterPro"/>
</dbReference>
<dbReference type="CDD" id="cd00495">
    <property type="entry name" value="Ribosomal_L25_TL5_CTC"/>
    <property type="match status" value="1"/>
</dbReference>
<keyword evidence="4" id="KW-0687">Ribonucleoprotein</keyword>
<dbReference type="Pfam" id="PF14693">
    <property type="entry name" value="Ribosomal_TL5_C"/>
    <property type="match status" value="1"/>
</dbReference>
<dbReference type="AlphaFoldDB" id="A0A1E5G3H6"/>
<dbReference type="RefSeq" id="WP_069642932.1">
    <property type="nucleotide sequence ID" value="NZ_MIJE01000011.1"/>
</dbReference>
<protein>
    <submittedName>
        <fullName evidence="8">Uncharacterized protein</fullName>
    </submittedName>
</protein>
<keyword evidence="3" id="KW-0689">Ribosomal protein</keyword>
<name>A0A1E5G3H6_9FIRM</name>
<feature type="region of interest" description="Disordered" evidence="5">
    <location>
        <begin position="190"/>
        <end position="217"/>
    </location>
</feature>
<dbReference type="InterPro" id="IPR029751">
    <property type="entry name" value="Ribosomal_L25_dom"/>
</dbReference>
<proteinExistence type="predicted"/>
<dbReference type="GO" id="GO:0008097">
    <property type="term" value="F:5S rRNA binding"/>
    <property type="evidence" value="ECO:0007669"/>
    <property type="project" value="InterPro"/>
</dbReference>
<dbReference type="InterPro" id="IPR020930">
    <property type="entry name" value="Ribosomal_uL5_bac-type"/>
</dbReference>
<keyword evidence="9" id="KW-1185">Reference proteome</keyword>
<feature type="domain" description="Large ribosomal subunit protein bL25 beta" evidence="7">
    <location>
        <begin position="100"/>
        <end position="183"/>
    </location>
</feature>
<dbReference type="InterPro" id="IPR020056">
    <property type="entry name" value="Rbsml_bL25/Gln-tRNA_synth_N"/>
</dbReference>
<reference evidence="8 9" key="1">
    <citation type="submission" date="2016-09" db="EMBL/GenBank/DDBJ databases">
        <title>Draft genome sequence for the type strain of Desulfuribacillus alkaliarsenatis AHT28, an obligately anaerobic, sulfidogenic bacterium isolated from Russian soda lake sediments.</title>
        <authorList>
            <person name="Abin C.A."/>
            <person name="Hollibaugh J.T."/>
        </authorList>
    </citation>
    <scope>NUCLEOTIDE SEQUENCE [LARGE SCALE GENOMIC DNA]</scope>
    <source>
        <strain evidence="8 9">AHT28</strain>
    </source>
</reference>
<evidence type="ECO:0000256" key="5">
    <source>
        <dbReference type="SAM" id="MobiDB-lite"/>
    </source>
</evidence>
<keyword evidence="2" id="KW-0694">RNA-binding</keyword>
<dbReference type="GO" id="GO:0006412">
    <property type="term" value="P:translation"/>
    <property type="evidence" value="ECO:0007669"/>
    <property type="project" value="InterPro"/>
</dbReference>
<dbReference type="PANTHER" id="PTHR33284:SF1">
    <property type="entry name" value="RIBOSOMAL PROTEIN L25_GLN-TRNA SYNTHETASE, ANTI-CODON-BINDING DOMAIN-CONTAINING PROTEIN"/>
    <property type="match status" value="1"/>
</dbReference>
<dbReference type="GO" id="GO:0022625">
    <property type="term" value="C:cytosolic large ribosomal subunit"/>
    <property type="evidence" value="ECO:0007669"/>
    <property type="project" value="TreeGrafter"/>
</dbReference>
<dbReference type="SUPFAM" id="SSF50715">
    <property type="entry name" value="Ribosomal protein L25-like"/>
    <property type="match status" value="1"/>
</dbReference>
<dbReference type="Gene3D" id="2.40.240.10">
    <property type="entry name" value="Ribosomal Protein L25, Chain P"/>
    <property type="match status" value="1"/>
</dbReference>
<keyword evidence="1" id="KW-0699">rRNA-binding</keyword>
<dbReference type="OrthoDB" id="9790002at2"/>
<accession>A0A1E5G3H6</accession>
<evidence type="ECO:0000259" key="7">
    <source>
        <dbReference type="Pfam" id="PF14693"/>
    </source>
</evidence>
<evidence type="ECO:0000259" key="6">
    <source>
        <dbReference type="Pfam" id="PF01386"/>
    </source>
</evidence>
<dbReference type="InterPro" id="IPR020057">
    <property type="entry name" value="Ribosomal_bL25_b-dom"/>
</dbReference>
<dbReference type="PANTHER" id="PTHR33284">
    <property type="entry name" value="RIBOSOMAL PROTEIN L25/GLN-TRNA SYNTHETASE, ANTI-CODON-BINDING DOMAIN-CONTAINING PROTEIN"/>
    <property type="match status" value="1"/>
</dbReference>
<dbReference type="InterPro" id="IPR001021">
    <property type="entry name" value="Ribosomal_bL25_long"/>
</dbReference>
<sequence>MSEPTLSLLDRNTSQYNNAKAARREGHIPGVLYSKGSPGQLFYVDESELKKLISSYGISRKVAVTLNNENSFAIFKDLQRNSLKNQFVHIDLQALDENEKIKVTSSIHITNKDTVEGGDKILQVQLNEVEIEMFPRFMPENVEADASLLQEKDAITLGDLNIANDSNIEILSDLDSVVATLVYAQVAPVEEDEVVEAPEKAPDSTGNPEETKTHGEE</sequence>
<evidence type="ECO:0000313" key="9">
    <source>
        <dbReference type="Proteomes" id="UP000094296"/>
    </source>
</evidence>